<accession>A0A212JN73</accession>
<reference evidence="1" key="1">
    <citation type="submission" date="2016-04" db="EMBL/GenBank/DDBJ databases">
        <authorList>
            <person name="Evans L.H."/>
            <person name="Alamgir A."/>
            <person name="Owens N."/>
            <person name="Weber N.D."/>
            <person name="Virtaneva K."/>
            <person name="Barbian K."/>
            <person name="Babar A."/>
            <person name="Rosenke K."/>
        </authorList>
    </citation>
    <scope>NUCLEOTIDE SEQUENCE</scope>
    <source>
        <strain evidence="1">86</strain>
    </source>
</reference>
<evidence type="ECO:0000313" key="1">
    <source>
        <dbReference type="EMBL" id="SBW00896.1"/>
    </source>
</evidence>
<gene>
    <name evidence="1" type="ORF">KL86CLO1_11404</name>
</gene>
<dbReference type="EMBL" id="FLUN01000001">
    <property type="protein sequence ID" value="SBW00896.1"/>
    <property type="molecule type" value="Genomic_DNA"/>
</dbReference>
<proteinExistence type="predicted"/>
<dbReference type="AlphaFoldDB" id="A0A212JN73"/>
<protein>
    <submittedName>
        <fullName evidence="1">Uncharacterized protein</fullName>
    </submittedName>
</protein>
<organism evidence="1">
    <name type="scientific">uncultured Eubacteriales bacterium</name>
    <dbReference type="NCBI Taxonomy" id="172733"/>
    <lineage>
        <taxon>Bacteria</taxon>
        <taxon>Bacillati</taxon>
        <taxon>Bacillota</taxon>
        <taxon>Clostridia</taxon>
        <taxon>Eubacteriales</taxon>
        <taxon>environmental samples</taxon>
    </lineage>
</organism>
<sequence>MPTPIIIKEKHFLLFLMGCLLKVK</sequence>
<name>A0A212JN73_9FIRM</name>